<gene>
    <name evidence="2" type="ORF">GMARGA_LOCUS37466</name>
</gene>
<dbReference type="Proteomes" id="UP000789901">
    <property type="component" value="Unassembled WGS sequence"/>
</dbReference>
<feature type="domain" description="Tc1-like transposase DDE" evidence="1">
    <location>
        <begin position="3"/>
        <end position="81"/>
    </location>
</feature>
<reference evidence="2 3" key="1">
    <citation type="submission" date="2021-06" db="EMBL/GenBank/DDBJ databases">
        <authorList>
            <person name="Kallberg Y."/>
            <person name="Tangrot J."/>
            <person name="Rosling A."/>
        </authorList>
    </citation>
    <scope>NUCLEOTIDE SEQUENCE [LARGE SCALE GENOMIC DNA]</scope>
    <source>
        <strain evidence="2 3">120-4 pot B 10/14</strain>
    </source>
</reference>
<proteinExistence type="predicted"/>
<dbReference type="InterPro" id="IPR036397">
    <property type="entry name" value="RNaseH_sf"/>
</dbReference>
<name>A0ABN7X0X8_GIGMA</name>
<sequence>ESAYNQKTLSHWYGALCINSLLAYSIQEGSMTAQDYKNFIEYTLLPKMNTFSKKYSILVLDNAQIHKGQHLSDICQEKGDTIVEVRSTTDKEKELAIDIEAVL</sequence>
<dbReference type="EMBL" id="CAJVQB010078307">
    <property type="protein sequence ID" value="CAG8845118.1"/>
    <property type="molecule type" value="Genomic_DNA"/>
</dbReference>
<evidence type="ECO:0000313" key="2">
    <source>
        <dbReference type="EMBL" id="CAG8845118.1"/>
    </source>
</evidence>
<dbReference type="PANTHER" id="PTHR46564">
    <property type="entry name" value="TRANSPOSASE"/>
    <property type="match status" value="1"/>
</dbReference>
<dbReference type="PANTHER" id="PTHR46564:SF1">
    <property type="entry name" value="TRANSPOSASE"/>
    <property type="match status" value="1"/>
</dbReference>
<keyword evidence="3" id="KW-1185">Reference proteome</keyword>
<evidence type="ECO:0000259" key="1">
    <source>
        <dbReference type="Pfam" id="PF13358"/>
    </source>
</evidence>
<dbReference type="InterPro" id="IPR038717">
    <property type="entry name" value="Tc1-like_DDE_dom"/>
</dbReference>
<feature type="non-terminal residue" evidence="2">
    <location>
        <position position="1"/>
    </location>
</feature>
<feature type="non-terminal residue" evidence="2">
    <location>
        <position position="103"/>
    </location>
</feature>
<dbReference type="Pfam" id="PF13358">
    <property type="entry name" value="DDE_3"/>
    <property type="match status" value="1"/>
</dbReference>
<protein>
    <submittedName>
        <fullName evidence="2">28354_t:CDS:1</fullName>
    </submittedName>
</protein>
<comment type="caution">
    <text evidence="2">The sequence shown here is derived from an EMBL/GenBank/DDBJ whole genome shotgun (WGS) entry which is preliminary data.</text>
</comment>
<evidence type="ECO:0000313" key="3">
    <source>
        <dbReference type="Proteomes" id="UP000789901"/>
    </source>
</evidence>
<dbReference type="Gene3D" id="3.30.420.10">
    <property type="entry name" value="Ribonuclease H-like superfamily/Ribonuclease H"/>
    <property type="match status" value="1"/>
</dbReference>
<organism evidence="2 3">
    <name type="scientific">Gigaspora margarita</name>
    <dbReference type="NCBI Taxonomy" id="4874"/>
    <lineage>
        <taxon>Eukaryota</taxon>
        <taxon>Fungi</taxon>
        <taxon>Fungi incertae sedis</taxon>
        <taxon>Mucoromycota</taxon>
        <taxon>Glomeromycotina</taxon>
        <taxon>Glomeromycetes</taxon>
        <taxon>Diversisporales</taxon>
        <taxon>Gigasporaceae</taxon>
        <taxon>Gigaspora</taxon>
    </lineage>
</organism>
<accession>A0ABN7X0X8</accession>